<comment type="subcellular location">
    <subcellularLocation>
        <location evidence="1">Cell envelope</location>
    </subcellularLocation>
</comment>
<proteinExistence type="inferred from homology"/>
<evidence type="ECO:0000256" key="3">
    <source>
        <dbReference type="ARBA" id="ARBA00022448"/>
    </source>
</evidence>
<keyword evidence="4 5" id="KW-0732">Signal</keyword>
<sequence>MKKWIQRLGISMLAFSLTACGSSIPKNLTESSASIDNDSKIPSSIDKPVEVEFWHAMTGELAQALQKITTDFEAQSPNVKVKLVYQGSYTDLQQKLIAAAKANRSPALAQTYGDWNTSFVREGLLTDLTPYINDPKHGMSEAELNDIYPLLREENKWDGHYYSLPFNKSAPILFYNKTMLEQNNVKVPQTWDEWQVAASKLTRTKSDGKGKIYGSGFENGIVLESYNYVVQAGGEFYDETNQRLVFNSPEGRAGISFIRDMLQSGAARLAGEDGFLSEPFGRGDIAMYVGSSAGLSFVNKAVGGKFDWFAAVPPKGKKSVAYIQGTNVTVFGNLTEEQKLGAWNYIKFLINTENSAYWAQKTGYLPVRASVSQLDSYKAFLKANPVQGIAEKLLTADRFLIRIPSSTALEPVVSKEMEAILYGKKSVEQGLSDAEQAGNAIIAKALLNKK</sequence>
<dbReference type="AlphaFoldDB" id="A0A972K4K1"/>
<keyword evidence="3" id="KW-0813">Transport</keyword>
<dbReference type="PROSITE" id="PS51257">
    <property type="entry name" value="PROKAR_LIPOPROTEIN"/>
    <property type="match status" value="1"/>
</dbReference>
<dbReference type="GO" id="GO:0030313">
    <property type="term" value="C:cell envelope"/>
    <property type="evidence" value="ECO:0007669"/>
    <property type="project" value="UniProtKB-SubCell"/>
</dbReference>
<reference evidence="6" key="1">
    <citation type="submission" date="2019-10" db="EMBL/GenBank/DDBJ databases">
        <title>Description of Paenibacillus glebae sp. nov.</title>
        <authorList>
            <person name="Carlier A."/>
            <person name="Qi S."/>
        </authorList>
    </citation>
    <scope>NUCLEOTIDE SEQUENCE</scope>
    <source>
        <strain evidence="6">LMG 31456</strain>
    </source>
</reference>
<name>A0A972K4K1_9BACL</name>
<dbReference type="RefSeq" id="WP_171655262.1">
    <property type="nucleotide sequence ID" value="NZ_WHOD01000105.1"/>
</dbReference>
<dbReference type="InterPro" id="IPR006059">
    <property type="entry name" value="SBP"/>
</dbReference>
<keyword evidence="7" id="KW-1185">Reference proteome</keyword>
<dbReference type="InterPro" id="IPR050490">
    <property type="entry name" value="Bact_solute-bd_prot1"/>
</dbReference>
<evidence type="ECO:0000256" key="4">
    <source>
        <dbReference type="ARBA" id="ARBA00022729"/>
    </source>
</evidence>
<dbReference type="Gene3D" id="3.40.190.10">
    <property type="entry name" value="Periplasmic binding protein-like II"/>
    <property type="match status" value="2"/>
</dbReference>
<dbReference type="CDD" id="cd14748">
    <property type="entry name" value="PBP2_UgpB"/>
    <property type="match status" value="1"/>
</dbReference>
<accession>A0A972K4K1</accession>
<gene>
    <name evidence="6" type="ORF">GC093_27950</name>
</gene>
<evidence type="ECO:0000313" key="7">
    <source>
        <dbReference type="Proteomes" id="UP000641588"/>
    </source>
</evidence>
<feature type="signal peptide" evidence="5">
    <location>
        <begin position="1"/>
        <end position="19"/>
    </location>
</feature>
<protein>
    <submittedName>
        <fullName evidence="6">Extracellular solute-binding protein</fullName>
    </submittedName>
</protein>
<comment type="caution">
    <text evidence="6">The sequence shown here is derived from an EMBL/GenBank/DDBJ whole genome shotgun (WGS) entry which is preliminary data.</text>
</comment>
<evidence type="ECO:0000256" key="5">
    <source>
        <dbReference type="SAM" id="SignalP"/>
    </source>
</evidence>
<dbReference type="SUPFAM" id="SSF53850">
    <property type="entry name" value="Periplasmic binding protein-like II"/>
    <property type="match status" value="1"/>
</dbReference>
<comment type="similarity">
    <text evidence="2">Belongs to the bacterial solute-binding protein 1 family.</text>
</comment>
<evidence type="ECO:0000313" key="6">
    <source>
        <dbReference type="EMBL" id="NOU97028.1"/>
    </source>
</evidence>
<dbReference type="PANTHER" id="PTHR43649:SF31">
    <property type="entry name" value="SN-GLYCEROL-3-PHOSPHATE-BINDING PERIPLASMIC PROTEIN UGPB"/>
    <property type="match status" value="1"/>
</dbReference>
<evidence type="ECO:0000256" key="1">
    <source>
        <dbReference type="ARBA" id="ARBA00004196"/>
    </source>
</evidence>
<dbReference type="PANTHER" id="PTHR43649">
    <property type="entry name" value="ARABINOSE-BINDING PROTEIN-RELATED"/>
    <property type="match status" value="1"/>
</dbReference>
<dbReference type="Proteomes" id="UP000641588">
    <property type="component" value="Unassembled WGS sequence"/>
</dbReference>
<feature type="chain" id="PRO_5038994136" evidence="5">
    <location>
        <begin position="20"/>
        <end position="450"/>
    </location>
</feature>
<evidence type="ECO:0000256" key="2">
    <source>
        <dbReference type="ARBA" id="ARBA00008520"/>
    </source>
</evidence>
<dbReference type="EMBL" id="WHOD01000105">
    <property type="protein sequence ID" value="NOU97028.1"/>
    <property type="molecule type" value="Genomic_DNA"/>
</dbReference>
<dbReference type="Pfam" id="PF13416">
    <property type="entry name" value="SBP_bac_8"/>
    <property type="match status" value="1"/>
</dbReference>
<organism evidence="6 7">
    <name type="scientific">Paenibacillus foliorum</name>
    <dbReference type="NCBI Taxonomy" id="2654974"/>
    <lineage>
        <taxon>Bacteria</taxon>
        <taxon>Bacillati</taxon>
        <taxon>Bacillota</taxon>
        <taxon>Bacilli</taxon>
        <taxon>Bacillales</taxon>
        <taxon>Paenibacillaceae</taxon>
        <taxon>Paenibacillus</taxon>
    </lineage>
</organism>